<accession>A0A1U7J7M4</accession>
<comment type="caution">
    <text evidence="1">The sequence shown here is derived from an EMBL/GenBank/DDBJ whole genome shotgun (WGS) entry which is preliminary data.</text>
</comment>
<organism evidence="1 2">
    <name type="scientific">Phormidium tenue NIES-30</name>
    <dbReference type="NCBI Taxonomy" id="549789"/>
    <lineage>
        <taxon>Bacteria</taxon>
        <taxon>Bacillati</taxon>
        <taxon>Cyanobacteriota</taxon>
        <taxon>Cyanophyceae</taxon>
        <taxon>Oscillatoriophycideae</taxon>
        <taxon>Oscillatoriales</taxon>
        <taxon>Oscillatoriaceae</taxon>
        <taxon>Phormidium</taxon>
    </lineage>
</organism>
<reference evidence="1 2" key="1">
    <citation type="submission" date="2016-11" db="EMBL/GenBank/DDBJ databases">
        <title>Draft Genome Sequences of Nine Cyanobacterial Strains from Diverse Habitats.</title>
        <authorList>
            <person name="Zhu T."/>
            <person name="Hou S."/>
            <person name="Lu X."/>
            <person name="Hess W.R."/>
        </authorList>
    </citation>
    <scope>NUCLEOTIDE SEQUENCE [LARGE SCALE GENOMIC DNA]</scope>
    <source>
        <strain evidence="1 2">NIES-30</strain>
    </source>
</reference>
<keyword evidence="2" id="KW-1185">Reference proteome</keyword>
<dbReference type="EMBL" id="MRCG01000004">
    <property type="protein sequence ID" value="OKH49112.1"/>
    <property type="molecule type" value="Genomic_DNA"/>
</dbReference>
<dbReference type="Proteomes" id="UP000185557">
    <property type="component" value="Unassembled WGS sequence"/>
</dbReference>
<gene>
    <name evidence="1" type="ORF">NIES30_08075</name>
</gene>
<sequence length="65" mass="7107">MANTDKVYAGQGSPKDIHTVVSLWIELVTPIQQQDDYESSEEVLPLYMTNFFCGLAGGSEIQPSG</sequence>
<proteinExistence type="predicted"/>
<dbReference type="AlphaFoldDB" id="A0A1U7J7M4"/>
<protein>
    <submittedName>
        <fullName evidence="1">Uncharacterized protein</fullName>
    </submittedName>
</protein>
<name>A0A1U7J7M4_9CYAN</name>
<evidence type="ECO:0000313" key="1">
    <source>
        <dbReference type="EMBL" id="OKH49112.1"/>
    </source>
</evidence>
<evidence type="ECO:0000313" key="2">
    <source>
        <dbReference type="Proteomes" id="UP000185557"/>
    </source>
</evidence>